<evidence type="ECO:0000313" key="4">
    <source>
        <dbReference type="EMBL" id="MFM9414477.1"/>
    </source>
</evidence>
<dbReference type="Gene3D" id="6.10.250.2410">
    <property type="match status" value="1"/>
</dbReference>
<comment type="caution">
    <text evidence="4">The sequence shown here is derived from an EMBL/GenBank/DDBJ whole genome shotgun (WGS) entry which is preliminary data.</text>
</comment>
<keyword evidence="5" id="KW-1185">Reference proteome</keyword>
<dbReference type="RefSeq" id="WP_408978082.1">
    <property type="nucleotide sequence ID" value="NZ_JBJUVG010000019.1"/>
</dbReference>
<comment type="similarity">
    <text evidence="3">Belongs to the ScpA family.</text>
</comment>
<comment type="function">
    <text evidence="3">Participates in chromosomal partition during cell division. May act via the formation of a condensin-like complex containing Smc and ScpB that pull DNA away from mid-cell into both cell halves.</text>
</comment>
<dbReference type="PANTHER" id="PTHR33969">
    <property type="entry name" value="SEGREGATION AND CONDENSATION PROTEIN A"/>
    <property type="match status" value="1"/>
</dbReference>
<keyword evidence="3" id="KW-0963">Cytoplasm</keyword>
<reference evidence="4 5" key="1">
    <citation type="journal article" date="2016" name="Int. J. Syst. Evol. Microbiol.">
        <title>Peptococcus simiae sp. nov., isolated from rhesus macaque faeces and emended description of the genus Peptococcus.</title>
        <authorList>
            <person name="Shkoporov A.N."/>
            <person name="Efimov B.A."/>
            <person name="Kondova I."/>
            <person name="Ouwerling B."/>
            <person name="Chaplin A.V."/>
            <person name="Shcherbakova V.A."/>
            <person name="Langermans J.A.M."/>
        </authorList>
    </citation>
    <scope>NUCLEOTIDE SEQUENCE [LARGE SCALE GENOMIC DNA]</scope>
    <source>
        <strain evidence="4 5">M108</strain>
    </source>
</reference>
<proteinExistence type="inferred from homology"/>
<keyword evidence="1 3" id="KW-0159">Chromosome partition</keyword>
<gene>
    <name evidence="3" type="primary">scpA</name>
    <name evidence="4" type="ORF">ACKQTC_08870</name>
</gene>
<comment type="subunit">
    <text evidence="3">Component of a cohesin-like complex composed of ScpA, ScpB and the Smc homodimer, in which ScpA and ScpB bind to the head domain of Smc. The presence of the three proteins is required for the association of the complex with DNA.</text>
</comment>
<organism evidence="4 5">
    <name type="scientific">Peptococcus simiae</name>
    <dbReference type="NCBI Taxonomy" id="1643805"/>
    <lineage>
        <taxon>Bacteria</taxon>
        <taxon>Bacillati</taxon>
        <taxon>Bacillota</taxon>
        <taxon>Clostridia</taxon>
        <taxon>Eubacteriales</taxon>
        <taxon>Peptococcaceae</taxon>
        <taxon>Peptococcus</taxon>
    </lineage>
</organism>
<accession>A0ABW9H0V1</accession>
<name>A0ABW9H0V1_9FIRM</name>
<dbReference type="PANTHER" id="PTHR33969:SF2">
    <property type="entry name" value="SEGREGATION AND CONDENSATION PROTEIN A"/>
    <property type="match status" value="1"/>
</dbReference>
<protein>
    <recommendedName>
        <fullName evidence="2 3">Segregation and condensation protein A</fullName>
    </recommendedName>
</protein>
<keyword evidence="3" id="KW-0132">Cell division</keyword>
<dbReference type="InterPro" id="IPR003768">
    <property type="entry name" value="ScpA"/>
</dbReference>
<evidence type="ECO:0000256" key="3">
    <source>
        <dbReference type="HAMAP-Rule" id="MF_01805"/>
    </source>
</evidence>
<comment type="subcellular location">
    <subcellularLocation>
        <location evidence="3">Cytoplasm</location>
    </subcellularLocation>
    <text evidence="3">Associated with two foci at the outer edges of the nucleoid region in young cells, and at four foci within both cell halves in older cells.</text>
</comment>
<sequence length="246" mass="28742">MEAYPELAFKWHDFEGPMDLLMHLLEKDKIDISDIPIATLTDQYLAYLQEAESMNLEIASDFLLMAANLVRIKVRMLMPRPRKDEAEDPRQDLVAQILEYRFIRDAADFLNRRYSEEAHHLPRPVDTEDLAKQYQADLPLDQISLEALLAAYQSAVQAHEERVPQVQMRRSEVSIEVYTNKLLNLVQTNKGLTFSQICRRLTSKMDIIGYFLALLECLRHNMVQVIQTERFGEIWLHNGLEGHYEH</sequence>
<evidence type="ECO:0000256" key="2">
    <source>
        <dbReference type="ARBA" id="ARBA00044777"/>
    </source>
</evidence>
<dbReference type="EMBL" id="JBJUVG010000019">
    <property type="protein sequence ID" value="MFM9414477.1"/>
    <property type="molecule type" value="Genomic_DNA"/>
</dbReference>
<dbReference type="Proteomes" id="UP001631949">
    <property type="component" value="Unassembled WGS sequence"/>
</dbReference>
<dbReference type="Pfam" id="PF02616">
    <property type="entry name" value="SMC_ScpA"/>
    <property type="match status" value="1"/>
</dbReference>
<evidence type="ECO:0000313" key="5">
    <source>
        <dbReference type="Proteomes" id="UP001631949"/>
    </source>
</evidence>
<dbReference type="InterPro" id="IPR023093">
    <property type="entry name" value="ScpA-like_C"/>
</dbReference>
<dbReference type="HAMAP" id="MF_01805">
    <property type="entry name" value="ScpA"/>
    <property type="match status" value="1"/>
</dbReference>
<dbReference type="Gene3D" id="1.10.10.580">
    <property type="entry name" value="Structural maintenance of chromosome 1. Chain E"/>
    <property type="match status" value="1"/>
</dbReference>
<keyword evidence="3" id="KW-0131">Cell cycle</keyword>
<evidence type="ECO:0000256" key="1">
    <source>
        <dbReference type="ARBA" id="ARBA00022829"/>
    </source>
</evidence>